<proteinExistence type="predicted"/>
<protein>
    <recommendedName>
        <fullName evidence="1">DUF6571 domain-containing protein</fullName>
    </recommendedName>
</protein>
<sequence length="766" mass="83704">MDLDALRKADFSLLDDAVDDWSTMVKDLETLKEEAEKGLRGTANKAEWAGVNADVSKEFIGKTTEEFKDAHGQADSIYKILRDTRNELKGYKGQLLDAIERGRQKKLTVIGYEGGFTVTTDVPPEGRVQEDKDNKGEITALRDELQKILDKATESDKSASTVLKAIADQSRLGFSDANYNSRDEAADAIKKADELARLAKKKPEDLTPADFDRLNKGLKDYADDELFAERFATTLGPNGTLNFWTGVNDPHSAWELGHKRSDKFDDLQKNLSLTLATASQSDSADMSDWKYRMTDLADKPVGRNGGFPLGVQVMTNLMRFGNYDDRFLADYGDKVIETEKKFTGNGRHGAWTRTGGDQLLNRTGTDSGWDPMTGYLKGLSNNPDAATEFFNGTFVTKDEDHDFTHDTDGDGKEGKRTLSNFDYLFEERDWPQDTDNKGEDSIAGRNYLAAALEAATTGHPAGEIPTVDTPSHNAEQSKLMQSLVSSIGEDPERLTKYGYMSDSVGQITSEYLPDMNRAMSDVPRDSTSEKWQSIERLYPVAGFEAKLEHTDVTKLLFAVGQNEQGYAAVEVGQKAYMGKLMDHHLDPTLPADQRVSDDHKLVIEQIASRSGEVSGTLNLGVREAIGSEASDKDKDYEHSVAQRKNMISGGVGTVVGVGTSFVATPWVGAMVGGAAGTATSTVLESVYKDAEGHALSDAQKTGGQFWTEGQVRNGTIAEDGARAAAREHDSLDVDDAGMIAREAARQGYLNSQAIVEGQAPGSLTDF</sequence>
<dbReference type="Pfam" id="PF20211">
    <property type="entry name" value="DUF6571"/>
    <property type="match status" value="1"/>
</dbReference>
<dbReference type="STRING" id="1783515.A4E84_29255"/>
<dbReference type="EMBL" id="CP015098">
    <property type="protein sequence ID" value="AMW13226.1"/>
    <property type="molecule type" value="Genomic_DNA"/>
</dbReference>
<dbReference type="KEGG" id="stsi:A4E84_29255"/>
<dbReference type="AlphaFoldDB" id="A0A143C6Z2"/>
<dbReference type="InterPro" id="IPR046701">
    <property type="entry name" value="DUF6571"/>
</dbReference>
<accession>A0A143C6Z2</accession>
<dbReference type="Proteomes" id="UP000076096">
    <property type="component" value="Chromosome"/>
</dbReference>
<name>A0A143C6Z2_9ACTN</name>
<keyword evidence="3" id="KW-1185">Reference proteome</keyword>
<evidence type="ECO:0000313" key="3">
    <source>
        <dbReference type="Proteomes" id="UP000076096"/>
    </source>
</evidence>
<dbReference type="RefSeq" id="WP_062929398.1">
    <property type="nucleotide sequence ID" value="NZ_CP015098.1"/>
</dbReference>
<evidence type="ECO:0000259" key="1">
    <source>
        <dbReference type="Pfam" id="PF20211"/>
    </source>
</evidence>
<gene>
    <name evidence="2" type="ORF">A4E84_29255</name>
</gene>
<organism evidence="2 3">
    <name type="scientific">Streptomyces qaidamensis</name>
    <dbReference type="NCBI Taxonomy" id="1783515"/>
    <lineage>
        <taxon>Bacteria</taxon>
        <taxon>Bacillati</taxon>
        <taxon>Actinomycetota</taxon>
        <taxon>Actinomycetes</taxon>
        <taxon>Kitasatosporales</taxon>
        <taxon>Streptomycetaceae</taxon>
        <taxon>Streptomyces</taxon>
        <taxon>Streptomyces aurantiacus group</taxon>
    </lineage>
</organism>
<reference evidence="3" key="1">
    <citation type="submission" date="2016-04" db="EMBL/GenBank/DDBJ databases">
        <authorList>
            <person name="Zhang B."/>
        </authorList>
    </citation>
    <scope>NUCLEOTIDE SEQUENCE [LARGE SCALE GENOMIC DNA]</scope>
    <source>
        <strain evidence="3">S10</strain>
    </source>
</reference>
<evidence type="ECO:0000313" key="2">
    <source>
        <dbReference type="EMBL" id="AMW13226.1"/>
    </source>
</evidence>
<feature type="domain" description="DUF6571" evidence="1">
    <location>
        <begin position="323"/>
        <end position="691"/>
    </location>
</feature>